<feature type="compositionally biased region" description="Polar residues" evidence="1">
    <location>
        <begin position="90"/>
        <end position="118"/>
    </location>
</feature>
<proteinExistence type="predicted"/>
<reference evidence="3" key="1">
    <citation type="journal article" date="2016" name="Gigascience">
        <title>De novo construction of an expanded transcriptome assembly for the western tarnished plant bug, Lygus hesperus.</title>
        <authorList>
            <person name="Tassone E.E."/>
            <person name="Geib S.M."/>
            <person name="Hall B."/>
            <person name="Fabrick J.A."/>
            <person name="Brent C.S."/>
            <person name="Hull J.J."/>
        </authorList>
    </citation>
    <scope>NUCLEOTIDE SEQUENCE</scope>
</reference>
<dbReference type="EMBL" id="GDHC01002687">
    <property type="protein sequence ID" value="JAQ15942.1"/>
    <property type="molecule type" value="Transcribed_RNA"/>
</dbReference>
<evidence type="ECO:0000313" key="2">
    <source>
        <dbReference type="EMBL" id="JAQ00677.1"/>
    </source>
</evidence>
<feature type="region of interest" description="Disordered" evidence="1">
    <location>
        <begin position="90"/>
        <end position="120"/>
    </location>
</feature>
<organism evidence="3">
    <name type="scientific">Lygus hesperus</name>
    <name type="common">Western plant bug</name>
    <dbReference type="NCBI Taxonomy" id="30085"/>
    <lineage>
        <taxon>Eukaryota</taxon>
        <taxon>Metazoa</taxon>
        <taxon>Ecdysozoa</taxon>
        <taxon>Arthropoda</taxon>
        <taxon>Hexapoda</taxon>
        <taxon>Insecta</taxon>
        <taxon>Pterygota</taxon>
        <taxon>Neoptera</taxon>
        <taxon>Paraneoptera</taxon>
        <taxon>Hemiptera</taxon>
        <taxon>Heteroptera</taxon>
        <taxon>Panheteroptera</taxon>
        <taxon>Cimicomorpha</taxon>
        <taxon>Miridae</taxon>
        <taxon>Mirini</taxon>
        <taxon>Lygus</taxon>
    </lineage>
</organism>
<feature type="compositionally biased region" description="Pro residues" evidence="1">
    <location>
        <begin position="63"/>
        <end position="72"/>
    </location>
</feature>
<dbReference type="EMBL" id="GDHC01017952">
    <property type="protein sequence ID" value="JAQ00677.1"/>
    <property type="molecule type" value="Transcribed_RNA"/>
</dbReference>
<accession>A0A146MA68</accession>
<gene>
    <name evidence="2" type="ORF">g.42106</name>
    <name evidence="3" type="ORF">g.42110</name>
</gene>
<dbReference type="AlphaFoldDB" id="A0A146MA68"/>
<feature type="region of interest" description="Disordered" evidence="1">
    <location>
        <begin position="51"/>
        <end position="75"/>
    </location>
</feature>
<name>A0A146MA68_LYGHE</name>
<protein>
    <submittedName>
        <fullName evidence="3">Uncharacterized protein</fullName>
    </submittedName>
</protein>
<sequence length="194" mass="21466">MSRIAATVQELFSTNVNVPTMVPTALPSSVLLQHQRTPSLQMQRTHSFDGVPYSHTIHHTPSNSPPGAPPSPVTSVVSVTSIHDGTVSMPYSQQRRTSFTHAPSQSTTTDNNTGSVANATDHGKDVSQLIATISPFLQGLQVEILKKTLLQFVLYYRRFLDILQKLYPESPPAFVQDLVPLRDVICEIRRYNSK</sequence>
<evidence type="ECO:0000313" key="3">
    <source>
        <dbReference type="EMBL" id="JAQ15942.1"/>
    </source>
</evidence>
<evidence type="ECO:0000256" key="1">
    <source>
        <dbReference type="SAM" id="MobiDB-lite"/>
    </source>
</evidence>